<dbReference type="SUPFAM" id="SSF53901">
    <property type="entry name" value="Thiolase-like"/>
    <property type="match status" value="1"/>
</dbReference>
<evidence type="ECO:0000259" key="1">
    <source>
        <dbReference type="Pfam" id="PF00109"/>
    </source>
</evidence>
<dbReference type="EMBL" id="VSRL01000087">
    <property type="protein sequence ID" value="NKE59558.1"/>
    <property type="molecule type" value="Genomic_DNA"/>
</dbReference>
<proteinExistence type="predicted"/>
<dbReference type="RefSeq" id="WP_167976217.1">
    <property type="nucleotide sequence ID" value="NZ_VSRL01000087.1"/>
</dbReference>
<protein>
    <recommendedName>
        <fullName evidence="1">Beta-ketoacyl synthase-like N-terminal domain-containing protein</fullName>
    </recommendedName>
</protein>
<dbReference type="Gene3D" id="3.40.47.10">
    <property type="match status" value="1"/>
</dbReference>
<feature type="non-terminal residue" evidence="2">
    <location>
        <position position="66"/>
    </location>
</feature>
<reference evidence="2 3" key="1">
    <citation type="submission" date="2019-08" db="EMBL/GenBank/DDBJ databases">
        <title>Lentzea from Indian Himalayas.</title>
        <authorList>
            <person name="Mandal S."/>
            <person name="Mallick Gupta A."/>
            <person name="Maiti P.K."/>
            <person name="Sarkar J."/>
            <person name="Mandal S."/>
        </authorList>
    </citation>
    <scope>NUCLEOTIDE SEQUENCE [LARGE SCALE GENOMIC DNA]</scope>
    <source>
        <strain evidence="2 3">PSKA42</strain>
    </source>
</reference>
<organism evidence="2 3">
    <name type="scientific">Lentzea indica</name>
    <dbReference type="NCBI Taxonomy" id="2604800"/>
    <lineage>
        <taxon>Bacteria</taxon>
        <taxon>Bacillati</taxon>
        <taxon>Actinomycetota</taxon>
        <taxon>Actinomycetes</taxon>
        <taxon>Pseudonocardiales</taxon>
        <taxon>Pseudonocardiaceae</taxon>
        <taxon>Lentzea</taxon>
    </lineage>
</organism>
<gene>
    <name evidence="2" type="ORF">FXN61_23210</name>
</gene>
<dbReference type="Pfam" id="PF00109">
    <property type="entry name" value="ketoacyl-synt"/>
    <property type="match status" value="1"/>
</dbReference>
<accession>A0ABX1FKP7</accession>
<dbReference type="InterPro" id="IPR016039">
    <property type="entry name" value="Thiolase-like"/>
</dbReference>
<dbReference type="InterPro" id="IPR014030">
    <property type="entry name" value="Ketoacyl_synth_N"/>
</dbReference>
<evidence type="ECO:0000313" key="3">
    <source>
        <dbReference type="Proteomes" id="UP001515943"/>
    </source>
</evidence>
<comment type="caution">
    <text evidence="2">The sequence shown here is derived from an EMBL/GenBank/DDBJ whole genome shotgun (WGS) entry which is preliminary data.</text>
</comment>
<dbReference type="Proteomes" id="UP001515943">
    <property type="component" value="Unassembled WGS sequence"/>
</dbReference>
<keyword evidence="3" id="KW-1185">Reference proteome</keyword>
<name>A0ABX1FKP7_9PSEU</name>
<evidence type="ECO:0000313" key="2">
    <source>
        <dbReference type="EMBL" id="NKE59558.1"/>
    </source>
</evidence>
<sequence>MAPAGIVGALGKAIGAGAVGSANGAGALGSANGAEGFGSTGASPSVISGRVSYALGLEGPSVSIDT</sequence>
<feature type="domain" description="Beta-ketoacyl synthase-like N-terminal" evidence="1">
    <location>
        <begin position="15"/>
        <end position="66"/>
    </location>
</feature>